<proteinExistence type="inferred from homology"/>
<evidence type="ECO:0000259" key="14">
    <source>
        <dbReference type="Pfam" id="PF18962"/>
    </source>
</evidence>
<name>A0A1H4AWX3_BIZPA</name>
<feature type="domain" description="Secretion system C-terminal sorting" evidence="14">
    <location>
        <begin position="835"/>
        <end position="906"/>
    </location>
</feature>
<dbReference type="InterPro" id="IPR003137">
    <property type="entry name" value="PA_domain"/>
</dbReference>
<dbReference type="Gene3D" id="1.10.390.10">
    <property type="entry name" value="Neutral Protease Domain 2"/>
    <property type="match status" value="1"/>
</dbReference>
<evidence type="ECO:0000256" key="1">
    <source>
        <dbReference type="ARBA" id="ARBA00001947"/>
    </source>
</evidence>
<dbReference type="InterPro" id="IPR027268">
    <property type="entry name" value="Peptidase_M4/M1_CTD_sf"/>
</dbReference>
<dbReference type="OrthoDB" id="5377264at2"/>
<feature type="domain" description="PA" evidence="13">
    <location>
        <begin position="463"/>
        <end position="560"/>
    </location>
</feature>
<sequence>MKKKYNLAFLFLALFLFAQNGFCQTELSKNEYGSLIQNWLQKNKGDYNLTQNDISDLQVSNAFFSKKTKINHVYVNQAYQGVPIFNAVSSVSVKDNYVFYYANAFHSNIAAKINTITPTISAQEAIASTAAEYNLGALGNVSELDSKNNEYTFSKGSISNSDIPVKLVYQLTEGGELKLAWDLSIDALSGQNWYSVRVDATNGEVINMNDWVISCNFGEFGHTDHSGHSKTSNAFSLFKAENAMAADGSQYNVFALPLESPNHGPIQLITDPANLNASPYGWHDINGNDGPEYTITRGNNVWAYEDANGNDTPGVSPNGTATLNFNFSLNLNQEPVGYQDVATTNLFYINNMMHDIWYQYGFDEASGNFQQNNYGNSGNGNDYVIAQSQDGSGLNNANFATPTDGLNPRMQMYLWQPSSLGTPLTINSGGTLLGDVTAATPSTAAGADGPGNITGPSTTPVTANLALVNDSSAAPTEGCNPLTNASDLAGKIAVVLRGNCNFTQKIQNAQDAGAVGVIVVNHNNPTNDPAYVQYVNMYGVTNPAFTIPSIFINNADGIQLINALQNGDVINGTIVESPVYFKDGSLDNSIVTHEYGHGISSRLAGGALNSGCLNTREQMGEGWSDWFALMVTMKASDTPEMGRGIATYSNGQGVNGQGIRPAKYSTDFAVNDYTYADSNDNTQIGTDQQGTPIYWNDIPHNIGFLWGTILWDLTWKYIEKYGFDADLYNGTGGNNKAMQLVLDGLKMQPCNNIGFVEGRDAILAADNALTGGEDQCLIWEVFAARGVGVNASQGSVFSISDQTADFNTPPDTDPSLANCTTLSVDEFNTKSAFSIHPNPANNVIYISTKKNLGDVNISLIDINGRVVLSKKATLLNEAELNISTLQSGMYILNVTGNNVNINTKIIKN</sequence>
<keyword evidence="16" id="KW-1185">Reference proteome</keyword>
<comment type="subcellular location">
    <subcellularLocation>
        <location evidence="2">Secreted</location>
    </subcellularLocation>
</comment>
<evidence type="ECO:0000313" key="15">
    <source>
        <dbReference type="EMBL" id="SEA40413.1"/>
    </source>
</evidence>
<gene>
    <name evidence="15" type="ORF">SAMN04487990_11253</name>
</gene>
<keyword evidence="6" id="KW-0479">Metal-binding</keyword>
<keyword evidence="7 12" id="KW-0732">Signal</keyword>
<dbReference type="RefSeq" id="WP_092134706.1">
    <property type="nucleotide sequence ID" value="NZ_FNQK01000012.1"/>
</dbReference>
<dbReference type="GO" id="GO:0004222">
    <property type="term" value="F:metalloendopeptidase activity"/>
    <property type="evidence" value="ECO:0007669"/>
    <property type="project" value="InterPro"/>
</dbReference>
<evidence type="ECO:0000256" key="6">
    <source>
        <dbReference type="ARBA" id="ARBA00022723"/>
    </source>
</evidence>
<dbReference type="Gene3D" id="3.10.170.10">
    <property type="match status" value="1"/>
</dbReference>
<comment type="similarity">
    <text evidence="3">Belongs to the peptidase M36 family.</text>
</comment>
<evidence type="ECO:0000256" key="2">
    <source>
        <dbReference type="ARBA" id="ARBA00004613"/>
    </source>
</evidence>
<accession>A0A1H4AWX3</accession>
<dbReference type="NCBIfam" id="TIGR04183">
    <property type="entry name" value="Por_Secre_tail"/>
    <property type="match status" value="1"/>
</dbReference>
<keyword evidence="8" id="KW-0378">Hydrolase</keyword>
<evidence type="ECO:0000256" key="8">
    <source>
        <dbReference type="ARBA" id="ARBA00022801"/>
    </source>
</evidence>
<dbReference type="InterPro" id="IPR001842">
    <property type="entry name" value="Peptidase_M36"/>
</dbReference>
<keyword evidence="9" id="KW-0862">Zinc</keyword>
<protein>
    <submittedName>
        <fullName evidence="15">Por secretion system C-terminal sorting domain-containing protein</fullName>
    </submittedName>
</protein>
<evidence type="ECO:0000256" key="9">
    <source>
        <dbReference type="ARBA" id="ARBA00022833"/>
    </source>
</evidence>
<evidence type="ECO:0000256" key="12">
    <source>
        <dbReference type="SAM" id="SignalP"/>
    </source>
</evidence>
<organism evidence="15 16">
    <name type="scientific">Bizionia paragorgiae</name>
    <dbReference type="NCBI Taxonomy" id="283786"/>
    <lineage>
        <taxon>Bacteria</taxon>
        <taxon>Pseudomonadati</taxon>
        <taxon>Bacteroidota</taxon>
        <taxon>Flavobacteriia</taxon>
        <taxon>Flavobacteriales</taxon>
        <taxon>Flavobacteriaceae</taxon>
        <taxon>Bizionia</taxon>
    </lineage>
</organism>
<dbReference type="NCBIfam" id="NF038113">
    <property type="entry name" value="T9SSA_dep_M36"/>
    <property type="match status" value="1"/>
</dbReference>
<comment type="cofactor">
    <cofactor evidence="1">
        <name>Zn(2+)</name>
        <dbReference type="ChEBI" id="CHEBI:29105"/>
    </cofactor>
</comment>
<evidence type="ECO:0000259" key="13">
    <source>
        <dbReference type="Pfam" id="PF02225"/>
    </source>
</evidence>
<dbReference type="GO" id="GO:0006508">
    <property type="term" value="P:proteolysis"/>
    <property type="evidence" value="ECO:0007669"/>
    <property type="project" value="UniProtKB-KW"/>
</dbReference>
<keyword evidence="5" id="KW-0645">Protease</keyword>
<evidence type="ECO:0000256" key="4">
    <source>
        <dbReference type="ARBA" id="ARBA00022525"/>
    </source>
</evidence>
<dbReference type="PANTHER" id="PTHR33478">
    <property type="entry name" value="EXTRACELLULAR METALLOPROTEINASE MEP"/>
    <property type="match status" value="1"/>
</dbReference>
<dbReference type="InterPro" id="IPR026444">
    <property type="entry name" value="Secre_tail"/>
</dbReference>
<dbReference type="GO" id="GO:0005615">
    <property type="term" value="C:extracellular space"/>
    <property type="evidence" value="ECO:0007669"/>
    <property type="project" value="InterPro"/>
</dbReference>
<evidence type="ECO:0000256" key="10">
    <source>
        <dbReference type="ARBA" id="ARBA00023049"/>
    </source>
</evidence>
<reference evidence="15 16" key="1">
    <citation type="submission" date="2016-10" db="EMBL/GenBank/DDBJ databases">
        <authorList>
            <person name="de Groot N.N."/>
        </authorList>
    </citation>
    <scope>NUCLEOTIDE SEQUENCE [LARGE SCALE GENOMIC DNA]</scope>
    <source>
        <strain evidence="15 16">DSM 23842</strain>
    </source>
</reference>
<keyword evidence="4" id="KW-0964">Secreted</keyword>
<evidence type="ECO:0000256" key="11">
    <source>
        <dbReference type="ARBA" id="ARBA00023145"/>
    </source>
</evidence>
<dbReference type="SUPFAM" id="SSF55486">
    <property type="entry name" value="Metalloproteases ('zincins'), catalytic domain"/>
    <property type="match status" value="2"/>
</dbReference>
<dbReference type="AlphaFoldDB" id="A0A1H4AWX3"/>
<evidence type="ECO:0000313" key="16">
    <source>
        <dbReference type="Proteomes" id="UP000198846"/>
    </source>
</evidence>
<keyword evidence="10" id="KW-0482">Metalloprotease</keyword>
<dbReference type="PANTHER" id="PTHR33478:SF1">
    <property type="entry name" value="EXTRACELLULAR METALLOPROTEINASE MEP"/>
    <property type="match status" value="1"/>
</dbReference>
<dbReference type="GO" id="GO:0008270">
    <property type="term" value="F:zinc ion binding"/>
    <property type="evidence" value="ECO:0007669"/>
    <property type="project" value="InterPro"/>
</dbReference>
<evidence type="ECO:0000256" key="7">
    <source>
        <dbReference type="ARBA" id="ARBA00022729"/>
    </source>
</evidence>
<feature type="chain" id="PRO_5011467753" evidence="12">
    <location>
        <begin position="19"/>
        <end position="908"/>
    </location>
</feature>
<dbReference type="CDD" id="cd04818">
    <property type="entry name" value="PA_subtilisin_1"/>
    <property type="match status" value="1"/>
</dbReference>
<dbReference type="InterPro" id="IPR050371">
    <property type="entry name" value="Fungal_virulence_M36"/>
</dbReference>
<dbReference type="Gene3D" id="3.50.30.30">
    <property type="match status" value="1"/>
</dbReference>
<dbReference type="STRING" id="283786.SAMN04487990_11253"/>
<dbReference type="Pfam" id="PF02225">
    <property type="entry name" value="PA"/>
    <property type="match status" value="1"/>
</dbReference>
<dbReference type="Pfam" id="PF18962">
    <property type="entry name" value="Por_Secre_tail"/>
    <property type="match status" value="1"/>
</dbReference>
<dbReference type="Proteomes" id="UP000198846">
    <property type="component" value="Unassembled WGS sequence"/>
</dbReference>
<dbReference type="Pfam" id="PF02128">
    <property type="entry name" value="Peptidase_M36"/>
    <property type="match status" value="1"/>
</dbReference>
<dbReference type="CDD" id="cd09596">
    <property type="entry name" value="M36"/>
    <property type="match status" value="1"/>
</dbReference>
<feature type="signal peptide" evidence="12">
    <location>
        <begin position="1"/>
        <end position="18"/>
    </location>
</feature>
<keyword evidence="11" id="KW-0865">Zymogen</keyword>
<dbReference type="EMBL" id="FNQK01000012">
    <property type="protein sequence ID" value="SEA40413.1"/>
    <property type="molecule type" value="Genomic_DNA"/>
</dbReference>
<evidence type="ECO:0000256" key="3">
    <source>
        <dbReference type="ARBA" id="ARBA00006006"/>
    </source>
</evidence>
<evidence type="ECO:0000256" key="5">
    <source>
        <dbReference type="ARBA" id="ARBA00022670"/>
    </source>
</evidence>